<dbReference type="RefSeq" id="WP_067559874.1">
    <property type="nucleotide sequence ID" value="NZ_CAOPCJ010000015.1"/>
</dbReference>
<feature type="region of interest" description="Disordered" evidence="1">
    <location>
        <begin position="24"/>
        <end position="73"/>
    </location>
</feature>
<dbReference type="Proteomes" id="UP000069771">
    <property type="component" value="Chromosome"/>
</dbReference>
<protein>
    <submittedName>
        <fullName evidence="2">Uncharacterized protein</fullName>
    </submittedName>
</protein>
<dbReference type="InterPro" id="IPR056546">
    <property type="entry name" value="MreB_MamK-like"/>
</dbReference>
<sequence length="346" mass="37666">MIFDTWYTLDPGADVCTMTCPKTGTGTVGSGRSESGDAKETAGETQSVAGPVPAASAQSTDSPASPKEAGVEARPVQVSIRSLAGEDASGQIWLGEDAMKRLYEGPRDYKVWRPFDQERPGRESAALIGLLLRQAGAFDRFLSPCLQVRTRLDITEEGKELWKKTGLEAGARKVRFVPRLQESGTALVIQTGYAGTELGLFAGGRLVKSQYILFGGRAMDEDIQQLVARRTRCLLHLEDARALRLSASQALWKGTNPLLEVSGLNRYGEYETVQIRAAALWPGMKPVIDQIVSWTGSLLEAASMEARELFMKEGLSLRGSLSACFGLPQTLVQTLGYPVRREEEHA</sequence>
<dbReference type="KEGG" id="fro:AALO17_27160"/>
<dbReference type="EMBL" id="CP011391">
    <property type="protein sequence ID" value="AMK55850.1"/>
    <property type="molecule type" value="Genomic_DNA"/>
</dbReference>
<dbReference type="Pfam" id="PF06723">
    <property type="entry name" value="MreB_Mbl"/>
    <property type="match status" value="1"/>
</dbReference>
<name>A0A140DYX3_9FIRM</name>
<evidence type="ECO:0000313" key="2">
    <source>
        <dbReference type="EMBL" id="AMK55850.1"/>
    </source>
</evidence>
<dbReference type="InterPro" id="IPR043129">
    <property type="entry name" value="ATPase_NBD"/>
</dbReference>
<dbReference type="SUPFAM" id="SSF53067">
    <property type="entry name" value="Actin-like ATPase domain"/>
    <property type="match status" value="1"/>
</dbReference>
<keyword evidence="3" id="KW-1185">Reference proteome</keyword>
<accession>A0A140DYX3</accession>
<reference evidence="2 3" key="1">
    <citation type="journal article" date="2016" name="Gut Pathog.">
        <title>Whole genome sequencing of "Faecalibaculum rodentium" ALO17, isolated from C57BL/6J laboratory mouse feces.</title>
        <authorList>
            <person name="Lim S."/>
            <person name="Chang D.H."/>
            <person name="Ahn S."/>
            <person name="Kim B.C."/>
        </authorList>
    </citation>
    <scope>NUCLEOTIDE SEQUENCE [LARGE SCALE GENOMIC DNA]</scope>
    <source>
        <strain evidence="2 3">Alo17</strain>
    </source>
</reference>
<dbReference type="Gene3D" id="3.30.420.40">
    <property type="match status" value="1"/>
</dbReference>
<feature type="compositionally biased region" description="Polar residues" evidence="1">
    <location>
        <begin position="24"/>
        <end position="33"/>
    </location>
</feature>
<organism evidence="2 3">
    <name type="scientific">Faecalibaculum rodentium</name>
    <dbReference type="NCBI Taxonomy" id="1702221"/>
    <lineage>
        <taxon>Bacteria</taxon>
        <taxon>Bacillati</taxon>
        <taxon>Bacillota</taxon>
        <taxon>Erysipelotrichia</taxon>
        <taxon>Erysipelotrichales</taxon>
        <taxon>Erysipelotrichaceae</taxon>
        <taxon>Faecalibaculum</taxon>
    </lineage>
</organism>
<dbReference type="AlphaFoldDB" id="A0A140DYX3"/>
<dbReference type="OrthoDB" id="1767917at2"/>
<evidence type="ECO:0000256" key="1">
    <source>
        <dbReference type="SAM" id="MobiDB-lite"/>
    </source>
</evidence>
<gene>
    <name evidence="2" type="ORF">AALO17_27160</name>
</gene>
<proteinExistence type="predicted"/>
<evidence type="ECO:0000313" key="3">
    <source>
        <dbReference type="Proteomes" id="UP000069771"/>
    </source>
</evidence>
<dbReference type="GeneID" id="78479184"/>
<dbReference type="STRING" id="1702221.AALO17_27160"/>